<feature type="domain" description="HipA-like C-terminal" evidence="4">
    <location>
        <begin position="160"/>
        <end position="362"/>
    </location>
</feature>
<dbReference type="AlphaFoldDB" id="U4KJZ6"/>
<dbReference type="InterPro" id="IPR052028">
    <property type="entry name" value="HipA_Ser/Thr_kinase"/>
</dbReference>
<dbReference type="PANTHER" id="PTHR37419">
    <property type="entry name" value="SERINE/THREONINE-PROTEIN KINASE TOXIN HIPA"/>
    <property type="match status" value="1"/>
</dbReference>
<evidence type="ECO:0000256" key="2">
    <source>
        <dbReference type="ARBA" id="ARBA00022679"/>
    </source>
</evidence>
<accession>U4KJZ6</accession>
<evidence type="ECO:0000259" key="4">
    <source>
        <dbReference type="Pfam" id="PF07804"/>
    </source>
</evidence>
<dbReference type="EMBL" id="FO681347">
    <property type="protein sequence ID" value="CCV63909.1"/>
    <property type="molecule type" value="Genomic_DNA"/>
</dbReference>
<comment type="similarity">
    <text evidence="1">Belongs to the HipA Ser/Thr kinase family.</text>
</comment>
<sequence length="368" mass="42193">MQLTIQKMEVYYNNQLVGYLEMIDEDTIAFQYDTDWIKKGFSISPFSLPLSDKVYISNSPYFKGLYAVFNDSLPDGWGEFLIRRMLLRKKINFEKLSPLVRLSLVNQTGLGGLEYLPKQKKDQINETTDLDLIAADINKELNNRTDGLSLDNLYKLGGASGGARPKVHLKINNEEWIIKFAAINESSLVGIEEYKANILAKECGINVSEFKLFDSKLTKGFFGTKRFDRIGDKKIHVIALSSILETTHQISNLDYIHLFQVIQKISVNPDDLYEAYRRMCFNVLYGNKDDHGKNHSFIYDEVKKGYVLSKAYDITNTIDKLEHEMTVNGSGNPTEKELIEVQERMQLSKEKCLSIIENIKRVINNITL</sequence>
<reference evidence="6 7" key="1">
    <citation type="journal article" date="2013" name="J. Mol. Microbiol. Biotechnol.">
        <title>Analysis of the Complete Genomes of Acholeplasma brassicae , A. palmae and A. laidlawii and Their Comparison to the Obligate Parasites from ' Candidatus Phytoplasma'.</title>
        <authorList>
            <person name="Kube M."/>
            <person name="Siewert C."/>
            <person name="Migdoll A.M."/>
            <person name="Duduk B."/>
            <person name="Holz S."/>
            <person name="Rabus R."/>
            <person name="Seemuller E."/>
            <person name="Mitrovic J."/>
            <person name="Muller I."/>
            <person name="Buttner C."/>
            <person name="Reinhardt R."/>
        </authorList>
    </citation>
    <scope>NUCLEOTIDE SEQUENCE [LARGE SCALE GENOMIC DNA]</scope>
    <source>
        <strain evidence="6 7">J233</strain>
    </source>
</reference>
<dbReference type="InterPro" id="IPR012893">
    <property type="entry name" value="HipA-like_C"/>
</dbReference>
<gene>
    <name evidence="6" type="ORF">BN85403320</name>
</gene>
<keyword evidence="2" id="KW-0808">Transferase</keyword>
<dbReference type="NCBIfam" id="TIGR03071">
    <property type="entry name" value="couple_hipA"/>
    <property type="match status" value="1"/>
</dbReference>
<dbReference type="HOGENOM" id="CLU_041102_1_0_14"/>
<dbReference type="Pfam" id="PF07804">
    <property type="entry name" value="HipA_C"/>
    <property type="match status" value="1"/>
</dbReference>
<dbReference type="GO" id="GO:0005829">
    <property type="term" value="C:cytosol"/>
    <property type="evidence" value="ECO:0007669"/>
    <property type="project" value="TreeGrafter"/>
</dbReference>
<dbReference type="KEGG" id="apal:BN85403320"/>
<organism evidence="6 7">
    <name type="scientific">Alteracholeplasma palmae (strain ATCC 49389 / J233)</name>
    <name type="common">Acholeplasma palmae</name>
    <dbReference type="NCBI Taxonomy" id="1318466"/>
    <lineage>
        <taxon>Bacteria</taxon>
        <taxon>Bacillati</taxon>
        <taxon>Mycoplasmatota</taxon>
        <taxon>Mollicutes</taxon>
        <taxon>Acholeplasmatales</taxon>
        <taxon>Acholeplasmataceae</taxon>
        <taxon>Acholeplasma</taxon>
    </lineage>
</organism>
<keyword evidence="3" id="KW-0418">Kinase</keyword>
<dbReference type="GO" id="GO:0004674">
    <property type="term" value="F:protein serine/threonine kinase activity"/>
    <property type="evidence" value="ECO:0007669"/>
    <property type="project" value="TreeGrafter"/>
</dbReference>
<evidence type="ECO:0000256" key="1">
    <source>
        <dbReference type="ARBA" id="ARBA00010164"/>
    </source>
</evidence>
<evidence type="ECO:0000313" key="7">
    <source>
        <dbReference type="Proteomes" id="UP000032740"/>
    </source>
</evidence>
<evidence type="ECO:0000313" key="6">
    <source>
        <dbReference type="EMBL" id="CCV63909.1"/>
    </source>
</evidence>
<dbReference type="Pfam" id="PF13657">
    <property type="entry name" value="Couple_hipA"/>
    <property type="match status" value="1"/>
</dbReference>
<feature type="domain" description="HipA N-terminal subdomain 1" evidence="5">
    <location>
        <begin position="9"/>
        <end position="115"/>
    </location>
</feature>
<evidence type="ECO:0000259" key="5">
    <source>
        <dbReference type="Pfam" id="PF13657"/>
    </source>
</evidence>
<dbReference type="Proteomes" id="UP000032740">
    <property type="component" value="Chromosome"/>
</dbReference>
<keyword evidence="7" id="KW-1185">Reference proteome</keyword>
<evidence type="ECO:0000256" key="3">
    <source>
        <dbReference type="ARBA" id="ARBA00022777"/>
    </source>
</evidence>
<dbReference type="RefSeq" id="WP_026656223.1">
    <property type="nucleotide sequence ID" value="NC_022538.1"/>
</dbReference>
<proteinExistence type="inferred from homology"/>
<dbReference type="STRING" id="1318466.BN85403320"/>
<protein>
    <submittedName>
        <fullName evidence="6">Uncharacterized protein</fullName>
    </submittedName>
</protein>
<name>U4KJZ6_ALTPJ</name>
<dbReference type="InterPro" id="IPR017508">
    <property type="entry name" value="HipA_N1"/>
</dbReference>